<comment type="similarity">
    <text evidence="1">Belongs to the VPS18 family.</text>
</comment>
<dbReference type="RefSeq" id="XP_017986002.1">
    <property type="nucleotide sequence ID" value="XM_018130513.1"/>
</dbReference>
<keyword evidence="2" id="KW-0479">Metal-binding</keyword>
<organism evidence="10 11">
    <name type="scientific">Eremothecium sinecaudum</name>
    <dbReference type="NCBI Taxonomy" id="45286"/>
    <lineage>
        <taxon>Eukaryota</taxon>
        <taxon>Fungi</taxon>
        <taxon>Dikarya</taxon>
        <taxon>Ascomycota</taxon>
        <taxon>Saccharomycotina</taxon>
        <taxon>Saccharomycetes</taxon>
        <taxon>Saccharomycetales</taxon>
        <taxon>Saccharomycetaceae</taxon>
        <taxon>Eremothecium</taxon>
    </lineage>
</organism>
<dbReference type="SMART" id="SM00184">
    <property type="entry name" value="RING"/>
    <property type="match status" value="1"/>
</dbReference>
<evidence type="ECO:0000313" key="10">
    <source>
        <dbReference type="EMBL" id="AMD19006.1"/>
    </source>
</evidence>
<dbReference type="SUPFAM" id="SSF57850">
    <property type="entry name" value="RING/U-box"/>
    <property type="match status" value="1"/>
</dbReference>
<dbReference type="Pfam" id="PF05131">
    <property type="entry name" value="Pep3_Vps18"/>
    <property type="match status" value="1"/>
</dbReference>
<evidence type="ECO:0000313" key="11">
    <source>
        <dbReference type="Proteomes" id="UP000243052"/>
    </source>
</evidence>
<evidence type="ECO:0000256" key="7">
    <source>
        <dbReference type="PROSITE-ProRule" id="PRU01006"/>
    </source>
</evidence>
<evidence type="ECO:0000256" key="1">
    <source>
        <dbReference type="ARBA" id="ARBA00010454"/>
    </source>
</evidence>
<dbReference type="GO" id="GO:0008270">
    <property type="term" value="F:zinc ion binding"/>
    <property type="evidence" value="ECO:0007669"/>
    <property type="project" value="UniProtKB-KW"/>
</dbReference>
<dbReference type="InterPro" id="IPR036322">
    <property type="entry name" value="WD40_repeat_dom_sf"/>
</dbReference>
<comment type="subcellular location">
    <subcellularLocation>
        <location evidence="6">Endomembrane system</location>
        <topology evidence="6">Peripheral membrane protein</topology>
        <orientation evidence="6">Cytoplasmic side</orientation>
    </subcellularLocation>
</comment>
<feature type="domain" description="RING-type" evidence="9">
    <location>
        <begin position="818"/>
        <end position="891"/>
    </location>
</feature>
<sequence length="917" mass="105929">MKVQIEHVSLGFIKEINNNVCSLAVQKNIMCFTLRSGQMFSINLEDPSKVFRLDLPILVANQEKILEIWMNVQGTRALIKTNFAKYYACNLQIIMNAENNISKNGKDNQYVLLKKFNRKEYDVISVDWSFSEYELLLGTRQGKIYYMDLSQADPTAVKVFNCDSPIDGLKWYSDGEAVIVAGNSYRYWEPTENSTPLTFCKHHPNKVDEFGATKKDQVCKFAVYNQDFAWITQAGILLGNIGDGYAASLSKSLLLLNELPPSKNKIRDLLLTEYHLILLRGSEILIINKINNKVVFQDIIFSKEDERMLSLCADYSQTPPTFWCHSTENIYEIVIENELDGIWQLLCANGKFDAALNLAGLSSSQLDYVREKHADALYADEKWLDSAREYGLIKQGAAVGSIALKFMNFPDLIYLQTFLITKLETLKKASTEIQKFIISSWIIWNFMNQLNQAEEALNEENNDVKLDDLKTSKSNLEKEFRQFVKENLQFLDKETVYQIISQQNRKSELLYFANLMEDYEYVLSYWIRSDNWYESLKVLVTLQDAESIYKYASVLLINSPAATINAWMQVPDVDPVELIPSMLTYFSHFQEQQKLSLRPLQNYALTYLKRYIKERKPEDSLIHNTVIFMLLAPKVDSETDGEQEAIKFINEHPTRFDPNFVLRLSLKLERYSVAIRLYSQLKLYDDAVDLALSKGMVSSAKMIVTTLETENTQILKKLWLKIARVTIHSNEDVHRSIRSIIQESNEVLTIKDLLPLFNELTTIADLKDELVRSLEGHRVSMTHIYQEINNCIKIKKEIRQDIDLFSKRHKLLKPGVSCDICRHILTTRKFFVFPCGHNFHTDCIIKEIIKSNNFNMRSKIESFQKTLLRTGKHSMNVAELDKLLSAKCCLCSDIKINTIDEPLQDENEEEEAAAWEV</sequence>
<evidence type="ECO:0000256" key="2">
    <source>
        <dbReference type="ARBA" id="ARBA00022723"/>
    </source>
</evidence>
<gene>
    <name evidence="10" type="ORF">AW171_hschr2537</name>
</gene>
<feature type="repeat" description="CHCR" evidence="7">
    <location>
        <begin position="570"/>
        <end position="735"/>
    </location>
</feature>
<evidence type="ECO:0000256" key="6">
    <source>
        <dbReference type="ARBA" id="ARBA00029433"/>
    </source>
</evidence>
<dbReference type="InterPro" id="IPR000547">
    <property type="entry name" value="Clathrin_H-chain/VPS_repeat"/>
</dbReference>
<dbReference type="GO" id="GO:0006904">
    <property type="term" value="P:vesicle docking involved in exocytosis"/>
    <property type="evidence" value="ECO:0007669"/>
    <property type="project" value="TreeGrafter"/>
</dbReference>
<dbReference type="GO" id="GO:0048284">
    <property type="term" value="P:organelle fusion"/>
    <property type="evidence" value="ECO:0007669"/>
    <property type="project" value="TreeGrafter"/>
</dbReference>
<keyword evidence="5" id="KW-0472">Membrane</keyword>
<dbReference type="InterPro" id="IPR058919">
    <property type="entry name" value="Pep3/Vps18_RING_C"/>
</dbReference>
<keyword evidence="4" id="KW-0862">Zinc</keyword>
<dbReference type="GO" id="GO:0098588">
    <property type="term" value="C:bounding membrane of organelle"/>
    <property type="evidence" value="ECO:0007669"/>
    <property type="project" value="UniProtKB-ARBA"/>
</dbReference>
<dbReference type="PANTHER" id="PTHR23323">
    <property type="entry name" value="VACUOLAR PROTEIN SORTING-ASSOCIATED PROTEIN"/>
    <property type="match status" value="1"/>
</dbReference>
<dbReference type="InterPro" id="IPR001841">
    <property type="entry name" value="Znf_RING"/>
</dbReference>
<dbReference type="Proteomes" id="UP000243052">
    <property type="component" value="Chromosome ii"/>
</dbReference>
<dbReference type="PANTHER" id="PTHR23323:SF26">
    <property type="entry name" value="VACUOLAR PROTEIN SORTING-ASSOCIATED PROTEIN 18 HOMOLOG"/>
    <property type="match status" value="1"/>
</dbReference>
<dbReference type="GO" id="GO:0006886">
    <property type="term" value="P:intracellular protein transport"/>
    <property type="evidence" value="ECO:0007669"/>
    <property type="project" value="UniProtKB-UniRule"/>
</dbReference>
<accession>A0A120K157</accession>
<dbReference type="GO" id="GO:0007032">
    <property type="term" value="P:endosome organization"/>
    <property type="evidence" value="ECO:0007669"/>
    <property type="project" value="TreeGrafter"/>
</dbReference>
<dbReference type="GO" id="GO:0030674">
    <property type="term" value="F:protein-macromolecule adaptor activity"/>
    <property type="evidence" value="ECO:0007669"/>
    <property type="project" value="TreeGrafter"/>
</dbReference>
<evidence type="ECO:0000259" key="9">
    <source>
        <dbReference type="SMART" id="SM00184"/>
    </source>
</evidence>
<name>A0A120K157_9SACH</name>
<proteinExistence type="inferred from homology"/>
<keyword evidence="8" id="KW-0175">Coiled coil</keyword>
<dbReference type="InterPro" id="IPR013083">
    <property type="entry name" value="Znf_RING/FYVE/PHD"/>
</dbReference>
<feature type="coiled-coil region" evidence="8">
    <location>
        <begin position="443"/>
        <end position="486"/>
    </location>
</feature>
<reference evidence="10 11" key="1">
    <citation type="submission" date="2016-01" db="EMBL/GenBank/DDBJ databases">
        <title>Genome sequence of the yeast Holleya sinecauda.</title>
        <authorList>
            <person name="Dietrich F.S."/>
        </authorList>
    </citation>
    <scope>NUCLEOTIDE SEQUENCE [LARGE SCALE GENOMIC DNA]</scope>
    <source>
        <strain evidence="10 11">ATCC 58844</strain>
    </source>
</reference>
<dbReference type="Pfam" id="PF26148">
    <property type="entry name" value="VPS18_RING_C"/>
    <property type="match status" value="1"/>
</dbReference>
<evidence type="ECO:0000256" key="4">
    <source>
        <dbReference type="ARBA" id="ARBA00022833"/>
    </source>
</evidence>
<keyword evidence="11" id="KW-1185">Reference proteome</keyword>
<dbReference type="STRING" id="45286.A0A120K157"/>
<dbReference type="OrthoDB" id="1845386at2759"/>
<dbReference type="GO" id="GO:0030897">
    <property type="term" value="C:HOPS complex"/>
    <property type="evidence" value="ECO:0007669"/>
    <property type="project" value="TreeGrafter"/>
</dbReference>
<evidence type="ECO:0000256" key="3">
    <source>
        <dbReference type="ARBA" id="ARBA00022771"/>
    </source>
</evidence>
<evidence type="ECO:0000256" key="5">
    <source>
        <dbReference type="ARBA" id="ARBA00023136"/>
    </source>
</evidence>
<dbReference type="CDD" id="cd16462">
    <property type="entry name" value="RING-H2_Pep3p-like"/>
    <property type="match status" value="1"/>
</dbReference>
<dbReference type="Gene3D" id="3.30.40.10">
    <property type="entry name" value="Zinc/RING finger domain, C3HC4 (zinc finger)"/>
    <property type="match status" value="1"/>
</dbReference>
<dbReference type="InterPro" id="IPR007810">
    <property type="entry name" value="Pep3/Vps18_beta-prop"/>
</dbReference>
<dbReference type="PROSITE" id="PS50236">
    <property type="entry name" value="CHCR"/>
    <property type="match status" value="1"/>
</dbReference>
<dbReference type="EMBL" id="CP014242">
    <property type="protein sequence ID" value="AMD19006.1"/>
    <property type="molecule type" value="Genomic_DNA"/>
</dbReference>
<keyword evidence="3" id="KW-0863">Zinc-finger</keyword>
<evidence type="ECO:0000256" key="8">
    <source>
        <dbReference type="SAM" id="Coils"/>
    </source>
</evidence>
<dbReference type="AlphaFoldDB" id="A0A120K157"/>
<dbReference type="GO" id="GO:0007033">
    <property type="term" value="P:vacuole organization"/>
    <property type="evidence" value="ECO:0007669"/>
    <property type="project" value="TreeGrafter"/>
</dbReference>
<dbReference type="GO" id="GO:0005768">
    <property type="term" value="C:endosome"/>
    <property type="evidence" value="ECO:0007669"/>
    <property type="project" value="TreeGrafter"/>
</dbReference>
<dbReference type="GeneID" id="28722208"/>
<dbReference type="SUPFAM" id="SSF50978">
    <property type="entry name" value="WD40 repeat-like"/>
    <property type="match status" value="1"/>
</dbReference>
<protein>
    <submittedName>
        <fullName evidence="10">HBR105Wp</fullName>
    </submittedName>
</protein>